<feature type="compositionally biased region" description="Polar residues" evidence="1">
    <location>
        <begin position="129"/>
        <end position="142"/>
    </location>
</feature>
<dbReference type="AlphaFoldDB" id="A0A6A6VIX4"/>
<feature type="compositionally biased region" description="Basic and acidic residues" evidence="1">
    <location>
        <begin position="37"/>
        <end position="62"/>
    </location>
</feature>
<dbReference type="Proteomes" id="UP000799440">
    <property type="component" value="Unassembled WGS sequence"/>
</dbReference>
<gene>
    <name evidence="2" type="ORF">M011DRAFT_464361</name>
</gene>
<feature type="compositionally biased region" description="Basic and acidic residues" evidence="1">
    <location>
        <begin position="172"/>
        <end position="183"/>
    </location>
</feature>
<evidence type="ECO:0000256" key="1">
    <source>
        <dbReference type="SAM" id="MobiDB-lite"/>
    </source>
</evidence>
<feature type="region of interest" description="Disordered" evidence="1">
    <location>
        <begin position="164"/>
        <end position="202"/>
    </location>
</feature>
<organism evidence="2 3">
    <name type="scientific">Sporormia fimetaria CBS 119925</name>
    <dbReference type="NCBI Taxonomy" id="1340428"/>
    <lineage>
        <taxon>Eukaryota</taxon>
        <taxon>Fungi</taxon>
        <taxon>Dikarya</taxon>
        <taxon>Ascomycota</taxon>
        <taxon>Pezizomycotina</taxon>
        <taxon>Dothideomycetes</taxon>
        <taxon>Pleosporomycetidae</taxon>
        <taxon>Pleosporales</taxon>
        <taxon>Sporormiaceae</taxon>
        <taxon>Sporormia</taxon>
    </lineage>
</organism>
<reference evidence="2" key="1">
    <citation type="journal article" date="2020" name="Stud. Mycol.">
        <title>101 Dothideomycetes genomes: a test case for predicting lifestyles and emergence of pathogens.</title>
        <authorList>
            <person name="Haridas S."/>
            <person name="Albert R."/>
            <person name="Binder M."/>
            <person name="Bloem J."/>
            <person name="Labutti K."/>
            <person name="Salamov A."/>
            <person name="Andreopoulos B."/>
            <person name="Baker S."/>
            <person name="Barry K."/>
            <person name="Bills G."/>
            <person name="Bluhm B."/>
            <person name="Cannon C."/>
            <person name="Castanera R."/>
            <person name="Culley D."/>
            <person name="Daum C."/>
            <person name="Ezra D."/>
            <person name="Gonzalez J."/>
            <person name="Henrissat B."/>
            <person name="Kuo A."/>
            <person name="Liang C."/>
            <person name="Lipzen A."/>
            <person name="Lutzoni F."/>
            <person name="Magnuson J."/>
            <person name="Mondo S."/>
            <person name="Nolan M."/>
            <person name="Ohm R."/>
            <person name="Pangilinan J."/>
            <person name="Park H.-J."/>
            <person name="Ramirez L."/>
            <person name="Alfaro M."/>
            <person name="Sun H."/>
            <person name="Tritt A."/>
            <person name="Yoshinaga Y."/>
            <person name="Zwiers L.-H."/>
            <person name="Turgeon B."/>
            <person name="Goodwin S."/>
            <person name="Spatafora J."/>
            <person name="Crous P."/>
            <person name="Grigoriev I."/>
        </authorList>
    </citation>
    <scope>NUCLEOTIDE SEQUENCE</scope>
    <source>
        <strain evidence="2">CBS 119925</strain>
    </source>
</reference>
<feature type="compositionally biased region" description="Basic and acidic residues" evidence="1">
    <location>
        <begin position="82"/>
        <end position="109"/>
    </location>
</feature>
<keyword evidence="3" id="KW-1185">Reference proteome</keyword>
<sequence>MSTKTCLHSSDRVCTTVVQKLCVTNAETAATSAESSSDEKGIARRPMVEREPDPVPHLDSEVVRPTLELGGGPLGCIPELPDTTRDPERAPKEKDVTRRKSQLREEGFEHVMSWSDPSALNSPERRNSRLSQPHNSPDTTVWENMVMARQREEQARRDTMDIAVHGAPLSDPSERVAVRDFGRNRRSQIRSRASSRSSTPTE</sequence>
<accession>A0A6A6VIX4</accession>
<name>A0A6A6VIX4_9PLEO</name>
<feature type="compositionally biased region" description="Low complexity" evidence="1">
    <location>
        <begin position="190"/>
        <end position="202"/>
    </location>
</feature>
<dbReference type="EMBL" id="MU006563">
    <property type="protein sequence ID" value="KAF2750568.1"/>
    <property type="molecule type" value="Genomic_DNA"/>
</dbReference>
<evidence type="ECO:0000313" key="3">
    <source>
        <dbReference type="Proteomes" id="UP000799440"/>
    </source>
</evidence>
<evidence type="ECO:0000313" key="2">
    <source>
        <dbReference type="EMBL" id="KAF2750568.1"/>
    </source>
</evidence>
<protein>
    <submittedName>
        <fullName evidence="2">Uncharacterized protein</fullName>
    </submittedName>
</protein>
<dbReference type="OrthoDB" id="3800054at2759"/>
<feature type="region of interest" description="Disordered" evidence="1">
    <location>
        <begin position="28"/>
        <end position="142"/>
    </location>
</feature>
<proteinExistence type="predicted"/>